<dbReference type="SUPFAM" id="SSF53067">
    <property type="entry name" value="Actin-like ATPase domain"/>
    <property type="match status" value="2"/>
</dbReference>
<accession>A0AAP0B3S7</accession>
<evidence type="ECO:0000256" key="8">
    <source>
        <dbReference type="SAM" id="MobiDB-lite"/>
    </source>
</evidence>
<keyword evidence="5" id="KW-0804">Transcription</keyword>
<dbReference type="FunFam" id="3.30.420.40:FF:000122">
    <property type="entry name" value="ARP5 actin-related protein 5 homolog"/>
    <property type="match status" value="1"/>
</dbReference>
<dbReference type="SMART" id="SM00268">
    <property type="entry name" value="ACTIN"/>
    <property type="match status" value="1"/>
</dbReference>
<dbReference type="Gene3D" id="3.30.420.40">
    <property type="match status" value="2"/>
</dbReference>
<reference evidence="9 10" key="1">
    <citation type="journal article" date="2022" name="Nat. Plants">
        <title>Genomes of leafy and leafless Platanthera orchids illuminate the evolution of mycoheterotrophy.</title>
        <authorList>
            <person name="Li M.H."/>
            <person name="Liu K.W."/>
            <person name="Li Z."/>
            <person name="Lu H.C."/>
            <person name="Ye Q.L."/>
            <person name="Zhang D."/>
            <person name="Wang J.Y."/>
            <person name="Li Y.F."/>
            <person name="Zhong Z.M."/>
            <person name="Liu X."/>
            <person name="Yu X."/>
            <person name="Liu D.K."/>
            <person name="Tu X.D."/>
            <person name="Liu B."/>
            <person name="Hao Y."/>
            <person name="Liao X.Y."/>
            <person name="Jiang Y.T."/>
            <person name="Sun W.H."/>
            <person name="Chen J."/>
            <person name="Chen Y.Q."/>
            <person name="Ai Y."/>
            <person name="Zhai J.W."/>
            <person name="Wu S.S."/>
            <person name="Zhou Z."/>
            <person name="Hsiao Y.Y."/>
            <person name="Wu W.L."/>
            <person name="Chen Y.Y."/>
            <person name="Lin Y.F."/>
            <person name="Hsu J.L."/>
            <person name="Li C.Y."/>
            <person name="Wang Z.W."/>
            <person name="Zhao X."/>
            <person name="Zhong W.Y."/>
            <person name="Ma X.K."/>
            <person name="Ma L."/>
            <person name="Huang J."/>
            <person name="Chen G.Z."/>
            <person name="Huang M.Z."/>
            <person name="Huang L."/>
            <person name="Peng D.H."/>
            <person name="Luo Y.B."/>
            <person name="Zou S.Q."/>
            <person name="Chen S.P."/>
            <person name="Lan S."/>
            <person name="Tsai W.C."/>
            <person name="Van de Peer Y."/>
            <person name="Liu Z.J."/>
        </authorList>
    </citation>
    <scope>NUCLEOTIDE SEQUENCE [LARGE SCALE GENOMIC DNA]</scope>
    <source>
        <strain evidence="9">Lor287</strain>
    </source>
</reference>
<feature type="compositionally biased region" description="Low complexity" evidence="8">
    <location>
        <begin position="466"/>
        <end position="477"/>
    </location>
</feature>
<keyword evidence="3" id="KW-0805">Transcription regulation</keyword>
<feature type="region of interest" description="Disordered" evidence="8">
    <location>
        <begin position="460"/>
        <end position="485"/>
    </location>
</feature>
<dbReference type="CDD" id="cd10211">
    <property type="entry name" value="ASKHA_NBD_Arp5"/>
    <property type="match status" value="1"/>
</dbReference>
<evidence type="ECO:0000256" key="4">
    <source>
        <dbReference type="ARBA" id="ARBA00023054"/>
    </source>
</evidence>
<dbReference type="GO" id="GO:0006974">
    <property type="term" value="P:DNA damage response"/>
    <property type="evidence" value="ECO:0007669"/>
    <property type="project" value="UniProtKB-KW"/>
</dbReference>
<evidence type="ECO:0000256" key="5">
    <source>
        <dbReference type="ARBA" id="ARBA00023163"/>
    </source>
</evidence>
<protein>
    <submittedName>
        <fullName evidence="9">Actin-related protein 5</fullName>
    </submittedName>
</protein>
<dbReference type="Gene3D" id="3.90.640.10">
    <property type="entry name" value="Actin, Chain A, domain 4"/>
    <property type="match status" value="2"/>
</dbReference>
<sequence>MATTPQRQTDYRFFSPAIPIVIDNGGFNFRAGWAGESDPRITFRNLVHRPRHKATGEMVTIVGDHDPALLKYFDCTRSSYRSAFDSNVVYQFEIMEYVLDYAFERLGAEGSQVDHPILMTECVCNPLSSRSKMAELLFETYGVPSLAFGVDAAFGYKFNQQKGICSEDGLAICSGFTTSHIIPFVQGEPVLEACSRTNVGGYHVTYYLKQLLSLKYPYHISSITWEKAEELKLEHCYVAFDYAAELKLFQKGTKEAEEKTTFWQLPFIPPSQEEEPSEELARKAALKEKQGQRLRDIAALKKFTRISELESELHDLEDLVQQLEEVEEEEIYPFLSTTVYNSRQELESAVHRVTQSLRKARGEPLESEDKSDTSLSEKYSLINVPDSELAPEQLKEKKKQIFLKTTSEGRLRAKQKKFEEELLREKQNQQDEEKRLENPELYLEETRAKYRDLSERLEQRKRLKTNGSRSNGNNNSSGGIGRGERLNSAQKERMRLLTTAAFDRGKGEDTFGAKDEDWQLYKMMSKDYDDDDDSFEEDEAELGRLTTRLQEIDETFVAKSDMELLQGTLEIPWPRPLTVEDYKMTLGIERFRCPEILFQPNMIGVDQAGLDEMTGGSLRRLPTQYTEAKNSMCNSILVLGGSSLFPGLESRLEAGIRKIRPYLSPLKVVRSMDPVLDSWRGAASYAAAMEFPTQIFSIQDYYEKGESGLRQYQIKYSLLRLAGRIRAGRMHITAVKCGVWISAVGRWGSASQHKTSGFPRKSTAPQEQRSSGMMISVETSPLRQTKP</sequence>
<evidence type="ECO:0000256" key="6">
    <source>
        <dbReference type="ARBA" id="ARBA00023242"/>
    </source>
</evidence>
<comment type="subcellular location">
    <subcellularLocation>
        <location evidence="1">Nucleus</location>
    </subcellularLocation>
</comment>
<evidence type="ECO:0000313" key="9">
    <source>
        <dbReference type="EMBL" id="KAK8926215.1"/>
    </source>
</evidence>
<dbReference type="FunFam" id="3.30.420.40:FF:000058">
    <property type="entry name" value="Putative actin-related protein 5"/>
    <property type="match status" value="1"/>
</dbReference>
<dbReference type="PANTHER" id="PTHR11937">
    <property type="entry name" value="ACTIN"/>
    <property type="match status" value="1"/>
</dbReference>
<dbReference type="Pfam" id="PF00022">
    <property type="entry name" value="Actin"/>
    <property type="match status" value="2"/>
</dbReference>
<evidence type="ECO:0000256" key="1">
    <source>
        <dbReference type="ARBA" id="ARBA00004123"/>
    </source>
</evidence>
<dbReference type="AlphaFoldDB" id="A0AAP0B3S7"/>
<proteinExistence type="inferred from homology"/>
<feature type="compositionally biased region" description="Polar residues" evidence="8">
    <location>
        <begin position="763"/>
        <end position="787"/>
    </location>
</feature>
<feature type="region of interest" description="Disordered" evidence="8">
    <location>
        <begin position="750"/>
        <end position="787"/>
    </location>
</feature>
<dbReference type="InterPro" id="IPR043129">
    <property type="entry name" value="ATPase_NBD"/>
</dbReference>
<organism evidence="9 10">
    <name type="scientific">Platanthera zijinensis</name>
    <dbReference type="NCBI Taxonomy" id="2320716"/>
    <lineage>
        <taxon>Eukaryota</taxon>
        <taxon>Viridiplantae</taxon>
        <taxon>Streptophyta</taxon>
        <taxon>Embryophyta</taxon>
        <taxon>Tracheophyta</taxon>
        <taxon>Spermatophyta</taxon>
        <taxon>Magnoliopsida</taxon>
        <taxon>Liliopsida</taxon>
        <taxon>Asparagales</taxon>
        <taxon>Orchidaceae</taxon>
        <taxon>Orchidoideae</taxon>
        <taxon>Orchideae</taxon>
        <taxon>Orchidinae</taxon>
        <taxon>Platanthera</taxon>
    </lineage>
</organism>
<dbReference type="Proteomes" id="UP001418222">
    <property type="component" value="Unassembled WGS sequence"/>
</dbReference>
<comment type="similarity">
    <text evidence="7">Belongs to the actin family.</text>
</comment>
<evidence type="ECO:0000256" key="3">
    <source>
        <dbReference type="ARBA" id="ARBA00023015"/>
    </source>
</evidence>
<evidence type="ECO:0000256" key="2">
    <source>
        <dbReference type="ARBA" id="ARBA00022763"/>
    </source>
</evidence>
<dbReference type="InterPro" id="IPR004000">
    <property type="entry name" value="Actin"/>
</dbReference>
<comment type="caution">
    <text evidence="9">The sequence shown here is derived from an EMBL/GenBank/DDBJ whole genome shotgun (WGS) entry which is preliminary data.</text>
</comment>
<gene>
    <name evidence="9" type="primary">ARP5</name>
    <name evidence="9" type="ORF">KSP39_PZI019014</name>
</gene>
<dbReference type="EMBL" id="JBBWWQ010000016">
    <property type="protein sequence ID" value="KAK8926215.1"/>
    <property type="molecule type" value="Genomic_DNA"/>
</dbReference>
<feature type="compositionally biased region" description="Basic and acidic residues" evidence="8">
    <location>
        <begin position="360"/>
        <end position="372"/>
    </location>
</feature>
<evidence type="ECO:0000313" key="10">
    <source>
        <dbReference type="Proteomes" id="UP001418222"/>
    </source>
</evidence>
<name>A0AAP0B3S7_9ASPA</name>
<keyword evidence="2" id="KW-0227">DNA damage</keyword>
<evidence type="ECO:0000256" key="7">
    <source>
        <dbReference type="RuleBase" id="RU000487"/>
    </source>
</evidence>
<feature type="region of interest" description="Disordered" evidence="8">
    <location>
        <begin position="357"/>
        <end position="378"/>
    </location>
</feature>
<keyword evidence="4" id="KW-0175">Coiled coil</keyword>
<keyword evidence="6" id="KW-0539">Nucleus</keyword>
<keyword evidence="10" id="KW-1185">Reference proteome</keyword>
<dbReference type="GO" id="GO:0005634">
    <property type="term" value="C:nucleus"/>
    <property type="evidence" value="ECO:0007669"/>
    <property type="project" value="UniProtKB-SubCell"/>
</dbReference>